<evidence type="ECO:0000313" key="11">
    <source>
        <dbReference type="Proteomes" id="UP001595817"/>
    </source>
</evidence>
<keyword evidence="3" id="KW-0309">Germination</keyword>
<dbReference type="PANTHER" id="PTHR35789">
    <property type="entry name" value="SPORE GERMINATION PROTEIN B3"/>
    <property type="match status" value="1"/>
</dbReference>
<evidence type="ECO:0000256" key="2">
    <source>
        <dbReference type="ARBA" id="ARBA00007886"/>
    </source>
</evidence>
<keyword evidence="4" id="KW-0732">Signal</keyword>
<evidence type="ECO:0000256" key="1">
    <source>
        <dbReference type="ARBA" id="ARBA00004635"/>
    </source>
</evidence>
<dbReference type="Gene3D" id="3.30.300.210">
    <property type="entry name" value="Nutrient germinant receptor protein C, domain 3"/>
    <property type="match status" value="1"/>
</dbReference>
<evidence type="ECO:0000313" key="10">
    <source>
        <dbReference type="EMBL" id="MFC4411285.1"/>
    </source>
</evidence>
<evidence type="ECO:0000256" key="7">
    <source>
        <dbReference type="ARBA" id="ARBA00023288"/>
    </source>
</evidence>
<comment type="caution">
    <text evidence="10">The sequence shown here is derived from an EMBL/GenBank/DDBJ whole genome shotgun (WGS) entry which is preliminary data.</text>
</comment>
<dbReference type="Proteomes" id="UP001595817">
    <property type="component" value="Unassembled WGS sequence"/>
</dbReference>
<gene>
    <name evidence="10" type="ORF">ACFOZY_12720</name>
</gene>
<dbReference type="InterPro" id="IPR046953">
    <property type="entry name" value="Spore_GerAC-like_C"/>
</dbReference>
<dbReference type="RefSeq" id="WP_378156030.1">
    <property type="nucleotide sequence ID" value="NZ_JBHSEC010000019.1"/>
</dbReference>
<keyword evidence="6" id="KW-0564">Palmitate</keyword>
<dbReference type="PANTHER" id="PTHR35789:SF1">
    <property type="entry name" value="SPORE GERMINATION PROTEIN B3"/>
    <property type="match status" value="1"/>
</dbReference>
<dbReference type="PROSITE" id="PS51257">
    <property type="entry name" value="PROKAR_LIPOPROTEIN"/>
    <property type="match status" value="1"/>
</dbReference>
<name>A0ABV8X790_9LACT</name>
<comment type="similarity">
    <text evidence="2">Belongs to the GerABKC lipoprotein family.</text>
</comment>
<keyword evidence="5" id="KW-0472">Membrane</keyword>
<evidence type="ECO:0000256" key="4">
    <source>
        <dbReference type="ARBA" id="ARBA00022729"/>
    </source>
</evidence>
<dbReference type="NCBIfam" id="TIGR02887">
    <property type="entry name" value="spore_ger_x_C"/>
    <property type="match status" value="1"/>
</dbReference>
<feature type="domain" description="Spore germination protein N-terminal" evidence="9">
    <location>
        <begin position="21"/>
        <end position="184"/>
    </location>
</feature>
<reference evidence="11" key="1">
    <citation type="journal article" date="2019" name="Int. J. Syst. Evol. Microbiol.">
        <title>The Global Catalogue of Microorganisms (GCM) 10K type strain sequencing project: providing services to taxonomists for standard genome sequencing and annotation.</title>
        <authorList>
            <consortium name="The Broad Institute Genomics Platform"/>
            <consortium name="The Broad Institute Genome Sequencing Center for Infectious Disease"/>
            <person name="Wu L."/>
            <person name="Ma J."/>
        </authorList>
    </citation>
    <scope>NUCLEOTIDE SEQUENCE [LARGE SCALE GENOMIC DNA]</scope>
    <source>
        <strain evidence="11">CCUG 59778</strain>
    </source>
</reference>
<dbReference type="InterPro" id="IPR038501">
    <property type="entry name" value="Spore_GerAC_C_sf"/>
</dbReference>
<evidence type="ECO:0000259" key="9">
    <source>
        <dbReference type="Pfam" id="PF25198"/>
    </source>
</evidence>
<dbReference type="EMBL" id="JBHSEC010000019">
    <property type="protein sequence ID" value="MFC4411285.1"/>
    <property type="molecule type" value="Genomic_DNA"/>
</dbReference>
<dbReference type="Pfam" id="PF25198">
    <property type="entry name" value="Spore_GerAC_N"/>
    <property type="match status" value="1"/>
</dbReference>
<dbReference type="InterPro" id="IPR057336">
    <property type="entry name" value="GerAC_N"/>
</dbReference>
<comment type="subcellular location">
    <subcellularLocation>
        <location evidence="1">Membrane</location>
        <topology evidence="1">Lipid-anchor</topology>
    </subcellularLocation>
</comment>
<keyword evidence="7" id="KW-0449">Lipoprotein</keyword>
<dbReference type="Pfam" id="PF05504">
    <property type="entry name" value="Spore_GerAC"/>
    <property type="match status" value="1"/>
</dbReference>
<feature type="domain" description="Spore germination GerAC-like C-terminal" evidence="8">
    <location>
        <begin position="196"/>
        <end position="358"/>
    </location>
</feature>
<keyword evidence="11" id="KW-1185">Reference proteome</keyword>
<organism evidence="10 11">
    <name type="scientific">Chungangia koreensis</name>
    <dbReference type="NCBI Taxonomy" id="752657"/>
    <lineage>
        <taxon>Bacteria</taxon>
        <taxon>Bacillati</taxon>
        <taxon>Bacillota</taxon>
        <taxon>Bacilli</taxon>
        <taxon>Lactobacillales</taxon>
        <taxon>Chungangia</taxon>
    </lineage>
</organism>
<evidence type="ECO:0000256" key="5">
    <source>
        <dbReference type="ARBA" id="ARBA00023136"/>
    </source>
</evidence>
<proteinExistence type="inferred from homology"/>
<sequence>MKKKWLPILFVVFLLGGCWDEQLFKNISIVQMVGYEGDPGEITAYFSYPKISKDNIEYLVIKGEGISLHAARIQANKKTNQLLDLSVLEVALMSDETVTHNIYDYLDPFYRIPKNRLNARLVIVEGSMDDYINEQLNLTAELPDFYSDLIESSVLTSESIDVTLQKACTILFDPGIDLTLPYLQIDKESSNPKLGGAALFSDMVYTGEYLTTKESVLLNIMRDQIGKQARLTYQWNHKGKEYPLIIDVEKAKKKWRIDGENLKLHATYNLNISINELAVQSIAKKETINELEKFLNEKIEGDMKGIFQKIQDAESDALGIGRQVRAFHPNIWKEGKWHDTYKKIDFDVKVKSTIYSTGILQ</sequence>
<dbReference type="InterPro" id="IPR008844">
    <property type="entry name" value="Spore_GerAC-like"/>
</dbReference>
<evidence type="ECO:0000256" key="6">
    <source>
        <dbReference type="ARBA" id="ARBA00023139"/>
    </source>
</evidence>
<evidence type="ECO:0000256" key="3">
    <source>
        <dbReference type="ARBA" id="ARBA00022544"/>
    </source>
</evidence>
<protein>
    <submittedName>
        <fullName evidence="10">Ger(X)C family spore germination protein</fullName>
    </submittedName>
</protein>
<accession>A0ABV8X790</accession>
<evidence type="ECO:0000259" key="8">
    <source>
        <dbReference type="Pfam" id="PF05504"/>
    </source>
</evidence>